<dbReference type="Pfam" id="PF20151">
    <property type="entry name" value="DUF6533"/>
    <property type="match status" value="1"/>
</dbReference>
<dbReference type="AlphaFoldDB" id="A0A8H7Y0L1"/>
<keyword evidence="1" id="KW-0812">Transmembrane</keyword>
<name>A0A8H7Y0L1_PSICU</name>
<dbReference type="EMBL" id="JAFIQS010000004">
    <property type="protein sequence ID" value="KAG5170572.1"/>
    <property type="molecule type" value="Genomic_DNA"/>
</dbReference>
<evidence type="ECO:0000313" key="3">
    <source>
        <dbReference type="EMBL" id="KAG5170572.1"/>
    </source>
</evidence>
<protein>
    <recommendedName>
        <fullName evidence="2">DUF6533 domain-containing protein</fullName>
    </recommendedName>
</protein>
<feature type="domain" description="DUF6533" evidence="2">
    <location>
        <begin position="24"/>
        <end position="68"/>
    </location>
</feature>
<reference evidence="3" key="1">
    <citation type="submission" date="2021-02" db="EMBL/GenBank/DDBJ databases">
        <title>Psilocybe cubensis genome.</title>
        <authorList>
            <person name="Mckernan K.J."/>
            <person name="Crawford S."/>
            <person name="Trippe A."/>
            <person name="Kane L.T."/>
            <person name="Mclaughlin S."/>
        </authorList>
    </citation>
    <scope>NUCLEOTIDE SEQUENCE [LARGE SCALE GENOMIC DNA]</scope>
    <source>
        <strain evidence="3">MGC-MH-2018</strain>
    </source>
</reference>
<feature type="transmembrane region" description="Helical" evidence="1">
    <location>
        <begin position="116"/>
        <end position="136"/>
    </location>
</feature>
<gene>
    <name evidence="3" type="ORF">JR316_004961</name>
</gene>
<evidence type="ECO:0000259" key="2">
    <source>
        <dbReference type="Pfam" id="PF20151"/>
    </source>
</evidence>
<keyword evidence="1" id="KW-0472">Membrane</keyword>
<proteinExistence type="predicted"/>
<comment type="caution">
    <text evidence="3">The sequence shown here is derived from an EMBL/GenBank/DDBJ whole genome shotgun (WGS) entry which is preliminary data.</text>
</comment>
<evidence type="ECO:0000256" key="1">
    <source>
        <dbReference type="SAM" id="Phobius"/>
    </source>
</evidence>
<sequence>MASSGLAYTVSEVDYVSAQRIQAYLEVPALAILIYDFCLTFDDEIQYIWKRTKTPSSYLYFLQRSLALTIQPYRSPCGGGPPFNMMGNVTLVISEFLVGIYLFLRIYALYEKSRRILIMGVIASIISITILAVILAGKHQKGGLTGGGCDTGSAPSTFFLTYFTVIETAIAWGFVILNESVIFGLILYKIAENRRPSSLPTIRSFGSQLSLQELIDFMVVRSFISLILMFRVVIFVNVANMASYFYRYSNDNSSDAQPTPTGGIWNHVKSLPNFNSTL</sequence>
<feature type="transmembrane region" description="Helical" evidence="1">
    <location>
        <begin position="223"/>
        <end position="246"/>
    </location>
</feature>
<organism evidence="3">
    <name type="scientific">Psilocybe cubensis</name>
    <name type="common">Psychedelic mushroom</name>
    <name type="synonym">Stropharia cubensis</name>
    <dbReference type="NCBI Taxonomy" id="181762"/>
    <lineage>
        <taxon>Eukaryota</taxon>
        <taxon>Fungi</taxon>
        <taxon>Dikarya</taxon>
        <taxon>Basidiomycota</taxon>
        <taxon>Agaricomycotina</taxon>
        <taxon>Agaricomycetes</taxon>
        <taxon>Agaricomycetidae</taxon>
        <taxon>Agaricales</taxon>
        <taxon>Agaricineae</taxon>
        <taxon>Strophariaceae</taxon>
        <taxon>Psilocybe</taxon>
    </lineage>
</organism>
<feature type="transmembrane region" description="Helical" evidence="1">
    <location>
        <begin position="169"/>
        <end position="188"/>
    </location>
</feature>
<keyword evidence="1" id="KW-1133">Transmembrane helix</keyword>
<accession>A0A8H7Y0L1</accession>
<dbReference type="InterPro" id="IPR045340">
    <property type="entry name" value="DUF6533"/>
</dbReference>
<feature type="transmembrane region" description="Helical" evidence="1">
    <location>
        <begin position="85"/>
        <end position="104"/>
    </location>
</feature>